<dbReference type="Pfam" id="PF01640">
    <property type="entry name" value="Peptidase_C10"/>
    <property type="match status" value="1"/>
</dbReference>
<feature type="non-terminal residue" evidence="1">
    <location>
        <position position="1"/>
    </location>
</feature>
<evidence type="ECO:0000313" key="1">
    <source>
        <dbReference type="EMBL" id="GAH09686.1"/>
    </source>
</evidence>
<dbReference type="Gene3D" id="3.90.70.50">
    <property type="entry name" value="Peptidase C10, streptopain"/>
    <property type="match status" value="1"/>
</dbReference>
<dbReference type="InterPro" id="IPR038765">
    <property type="entry name" value="Papain-like_cys_pep_sf"/>
</dbReference>
<feature type="non-terminal residue" evidence="1">
    <location>
        <position position="266"/>
    </location>
</feature>
<evidence type="ECO:0008006" key="2">
    <source>
        <dbReference type="Google" id="ProtNLM"/>
    </source>
</evidence>
<dbReference type="EMBL" id="BART01029688">
    <property type="protein sequence ID" value="GAH09686.1"/>
    <property type="molecule type" value="Genomic_DNA"/>
</dbReference>
<reference evidence="1" key="1">
    <citation type="journal article" date="2014" name="Front. Microbiol.">
        <title>High frequency of phylogenetically diverse reductive dehalogenase-homologous genes in deep subseafloor sedimentary metagenomes.</title>
        <authorList>
            <person name="Kawai M."/>
            <person name="Futagami T."/>
            <person name="Toyoda A."/>
            <person name="Takaki Y."/>
            <person name="Nishi S."/>
            <person name="Hori S."/>
            <person name="Arai W."/>
            <person name="Tsubouchi T."/>
            <person name="Morono Y."/>
            <person name="Uchiyama I."/>
            <person name="Ito T."/>
            <person name="Fujiyama A."/>
            <person name="Inagaki F."/>
            <person name="Takami H."/>
        </authorList>
    </citation>
    <scope>NUCLEOTIDE SEQUENCE</scope>
    <source>
        <strain evidence="1">Expedition CK06-06</strain>
    </source>
</reference>
<sequence length="266" mass="30310">WNSYLNEEYNEILNINFEQWPPEGTTPAGGWVLTTWDQNSPYNDFCPIGSNSGMRSVAGCPAVTMSQILNYHKTINNVLFNDTDDYYHNYINRFWIDNDHEEYDFPSFLELNEYLSTLNDHYENEIIITEEDKAALNFACGVAAKQVYSPEGSGTFGVNQAYDAYIKFNCDNIELLENDDPSLYEKISQNVKQALPVHLAVVTPAWDSGHNLVIDGYNTNEYYHLNFGWGGPNDAWYLLPDEIPYGLTVIEGVIVDILKNENGPDL</sequence>
<dbReference type="InterPro" id="IPR000200">
    <property type="entry name" value="Peptidase_C10"/>
</dbReference>
<accession>X1CML8</accession>
<organism evidence="1">
    <name type="scientific">marine sediment metagenome</name>
    <dbReference type="NCBI Taxonomy" id="412755"/>
    <lineage>
        <taxon>unclassified sequences</taxon>
        <taxon>metagenomes</taxon>
        <taxon>ecological metagenomes</taxon>
    </lineage>
</organism>
<dbReference type="InterPro" id="IPR044934">
    <property type="entry name" value="Streptopain_sf"/>
</dbReference>
<dbReference type="PRINTS" id="PR00797">
    <property type="entry name" value="STREPTOPAIN"/>
</dbReference>
<name>X1CML8_9ZZZZ</name>
<dbReference type="GO" id="GO:0006508">
    <property type="term" value="P:proteolysis"/>
    <property type="evidence" value="ECO:0007669"/>
    <property type="project" value="InterPro"/>
</dbReference>
<dbReference type="GO" id="GO:0008234">
    <property type="term" value="F:cysteine-type peptidase activity"/>
    <property type="evidence" value="ECO:0007669"/>
    <property type="project" value="InterPro"/>
</dbReference>
<protein>
    <recommendedName>
        <fullName evidence="2">Spi protease inhibitor domain-containing protein</fullName>
    </recommendedName>
</protein>
<dbReference type="SUPFAM" id="SSF54001">
    <property type="entry name" value="Cysteine proteinases"/>
    <property type="match status" value="1"/>
</dbReference>
<dbReference type="AlphaFoldDB" id="X1CML8"/>
<comment type="caution">
    <text evidence="1">The sequence shown here is derived from an EMBL/GenBank/DDBJ whole genome shotgun (WGS) entry which is preliminary data.</text>
</comment>
<gene>
    <name evidence="1" type="ORF">S01H4_52038</name>
</gene>
<proteinExistence type="predicted"/>